<dbReference type="InterPro" id="IPR014001">
    <property type="entry name" value="Helicase_ATP-bd"/>
</dbReference>
<reference evidence="3" key="1">
    <citation type="journal article" date="2022" name="Nat. Microbiol.">
        <title>Unique mobile elements and scalable gene flow at the prokaryote-eukaryote boundary revealed by circularized Asgard archaea genomes.</title>
        <authorList>
            <person name="Wu F."/>
            <person name="Speth D.R."/>
            <person name="Philosof A."/>
            <person name="Cremiere A."/>
            <person name="Narayanan A."/>
            <person name="Barco R.A."/>
            <person name="Connon S.A."/>
            <person name="Amend J.P."/>
            <person name="Antoshechkin I.A."/>
            <person name="Orphan V.J."/>
        </authorList>
    </citation>
    <scope>NUCLEOTIDE SEQUENCE</scope>
    <source>
        <strain evidence="3">PM71</strain>
    </source>
</reference>
<dbReference type="AlphaFoldDB" id="A0A9Y1BJX1"/>
<dbReference type="Gene3D" id="3.40.50.300">
    <property type="entry name" value="P-loop containing nucleotide triphosphate hydrolases"/>
    <property type="match status" value="1"/>
</dbReference>
<dbReference type="Pfam" id="PF04851">
    <property type="entry name" value="ResIII"/>
    <property type="match status" value="1"/>
</dbReference>
<dbReference type="PROSITE" id="PS51192">
    <property type="entry name" value="HELICASE_ATP_BIND_1"/>
    <property type="match status" value="1"/>
</dbReference>
<proteinExistence type="predicted"/>
<evidence type="ECO:0000313" key="3">
    <source>
        <dbReference type="EMBL" id="UJG40413.1"/>
    </source>
</evidence>
<dbReference type="GO" id="GO:0005524">
    <property type="term" value="F:ATP binding"/>
    <property type="evidence" value="ECO:0007669"/>
    <property type="project" value="InterPro"/>
</dbReference>
<keyword evidence="1" id="KW-0175">Coiled coil</keyword>
<dbReference type="GO" id="GO:0140097">
    <property type="term" value="F:catalytic activity, acting on DNA"/>
    <property type="evidence" value="ECO:0007669"/>
    <property type="project" value="UniProtKB-ARBA"/>
</dbReference>
<dbReference type="GO" id="GO:0004386">
    <property type="term" value="F:helicase activity"/>
    <property type="evidence" value="ECO:0007669"/>
    <property type="project" value="UniProtKB-KW"/>
</dbReference>
<dbReference type="EMBL" id="CP084166">
    <property type="protein sequence ID" value="UJG40413.1"/>
    <property type="molecule type" value="Genomic_DNA"/>
</dbReference>
<protein>
    <submittedName>
        <fullName evidence="3">DEAD/DEAH box helicase family protein</fullName>
    </submittedName>
</protein>
<dbReference type="Proteomes" id="UP001201020">
    <property type="component" value="Chromosome"/>
</dbReference>
<evidence type="ECO:0000256" key="1">
    <source>
        <dbReference type="SAM" id="Coils"/>
    </source>
</evidence>
<keyword evidence="3" id="KW-0347">Helicase</keyword>
<dbReference type="GO" id="GO:0016787">
    <property type="term" value="F:hydrolase activity"/>
    <property type="evidence" value="ECO:0007669"/>
    <property type="project" value="InterPro"/>
</dbReference>
<feature type="coiled-coil region" evidence="1">
    <location>
        <begin position="790"/>
        <end position="817"/>
    </location>
</feature>
<keyword evidence="3" id="KW-0547">Nucleotide-binding</keyword>
<dbReference type="InterPro" id="IPR006935">
    <property type="entry name" value="Helicase/UvrB_N"/>
</dbReference>
<keyword evidence="3" id="KW-0378">Hydrolase</keyword>
<sequence length="997" mass="117937">MSERLPLIYQDLVNEISIDAIPIEWFSKINLKEFSNKISLYDYQQQALESAIKFLFYYYSLLHKYCISEREKHNIERKSKLYTELVNREKTIVESLFIDNRKNRALFYQLKQYYGVIPTMNYEKISFSNFVNRMSFWMATGSGKTIVLIKIIELLYELGQAKLIPNHDILILTQRDDLIEQIRAHIRQFNEKRTKKIKLWNLRNFDAVKNGRVLVFRDEINVFIYKSDLISNQTKEKLLNFEDIENNGNWYVLLDEAHKGDKEDSKRQQYYSVLSRNGFLFNFSATFTDPWDIITTTFNFNLQKFIESGYGKNIFLSEKEFISFEKERDFNEESKRKIVLQTLIVLAAIKKIRKKIEQSLGDNFYHSPLLLGLVNTVSTKDSDLELFFKELAAIAKGEINEEEVTIAKQDILKEIKNTPGYFFGKSSIKYNENLLDNINYSCILQEVFNTSTPGNIEVLKIPQNKQELIFKLKTSDLPFALLKIGDITRWLREKLTNYEVYESHDNESYFKNISNSDFINILMGSRAFYEGWDSNRPNVITFINIGKADAKKYVIQAIGRGIRIEPVKGKRKRISFLKAEIDPSIEKQIYNKLAPEDIALIETLFVFGTKKKHIADVLGALKREKITVGKSLELAKNDMAIDLPLYIPVYKRRATSTEVEKLPSFKGNPKLLKKYIEWLDDDKVLFALLSENQKIEPKIIQQIKEYVEKGKFDINEDMNINNQLNKLVRHLTLVQSDFETLKPLEEEIIHFKNIRLLLDDEEISKIKEIVKKVQRYKCSQNEEMKLDKLLENKKITLNEYKTKLKQLAEYKQEIEYRNILFKHMLQHYYNPMIISKEEHFTLIKHIITVPSEKKFIEKLSKFISDGKSFFDEDFDWWIFSKLNEHLDEVYIPYYDPEHGRIRKFIPDFIFWFKKNKNYDIVFVDPKGTAHINYVNKILGYKVLFEENNMVRVFNFNGLNVRIYLLLYTSDKNKVRAYSEYWIDSISDIKKVLVRNGE</sequence>
<evidence type="ECO:0000259" key="2">
    <source>
        <dbReference type="PROSITE" id="PS51192"/>
    </source>
</evidence>
<organism evidence="3">
    <name type="scientific">Candidatus Heimdallarchaeum aukensis</name>
    <dbReference type="NCBI Taxonomy" id="2876573"/>
    <lineage>
        <taxon>Archaea</taxon>
        <taxon>Promethearchaeati</taxon>
        <taxon>Candidatus Heimdallarchaeota</taxon>
        <taxon>Candidatus Heimdallarchaeia (ex Rinke et al. 2021) (nom. nud.)</taxon>
        <taxon>Candidatus Heimdallarchaeales</taxon>
        <taxon>Candidatus Heimdallarchaeaceae</taxon>
        <taxon>Candidatus Heimdallarchaeum</taxon>
    </lineage>
</organism>
<dbReference type="SUPFAM" id="SSF52540">
    <property type="entry name" value="P-loop containing nucleoside triphosphate hydrolases"/>
    <property type="match status" value="2"/>
</dbReference>
<dbReference type="CDD" id="cd18785">
    <property type="entry name" value="SF2_C"/>
    <property type="match status" value="1"/>
</dbReference>
<accession>A0A9Y1BJX1</accession>
<keyword evidence="3" id="KW-0067">ATP-binding</keyword>
<dbReference type="GO" id="GO:0003677">
    <property type="term" value="F:DNA binding"/>
    <property type="evidence" value="ECO:0007669"/>
    <property type="project" value="InterPro"/>
</dbReference>
<dbReference type="REBASE" id="966990">
    <property type="entry name" value="HauPM71ORF11300P"/>
</dbReference>
<dbReference type="InterPro" id="IPR027417">
    <property type="entry name" value="P-loop_NTPase"/>
</dbReference>
<name>A0A9Y1BJX1_9ARCH</name>
<feature type="domain" description="Helicase ATP-binding" evidence="2">
    <location>
        <begin position="125"/>
        <end position="305"/>
    </location>
</feature>
<gene>
    <name evidence="3" type="ORF">K9W45_11295</name>
</gene>